<feature type="compositionally biased region" description="Pro residues" evidence="1">
    <location>
        <begin position="371"/>
        <end position="399"/>
    </location>
</feature>
<dbReference type="GO" id="GO:0072659">
    <property type="term" value="P:protein localization to plasma membrane"/>
    <property type="evidence" value="ECO:0007669"/>
    <property type="project" value="TreeGrafter"/>
</dbReference>
<dbReference type="GO" id="GO:0005886">
    <property type="term" value="C:plasma membrane"/>
    <property type="evidence" value="ECO:0007669"/>
    <property type="project" value="InterPro"/>
</dbReference>
<feature type="region of interest" description="Disordered" evidence="1">
    <location>
        <begin position="723"/>
        <end position="854"/>
    </location>
</feature>
<feature type="compositionally biased region" description="Low complexity" evidence="1">
    <location>
        <begin position="328"/>
        <end position="345"/>
    </location>
</feature>
<organism evidence="2 3">
    <name type="scientific">Salmo salar</name>
    <name type="common">Atlantic salmon</name>
    <dbReference type="NCBI Taxonomy" id="8030"/>
    <lineage>
        <taxon>Eukaryota</taxon>
        <taxon>Metazoa</taxon>
        <taxon>Chordata</taxon>
        <taxon>Craniata</taxon>
        <taxon>Vertebrata</taxon>
        <taxon>Euteleostomi</taxon>
        <taxon>Actinopterygii</taxon>
        <taxon>Neopterygii</taxon>
        <taxon>Teleostei</taxon>
        <taxon>Protacanthopterygii</taxon>
        <taxon>Salmoniformes</taxon>
        <taxon>Salmonidae</taxon>
        <taxon>Salmoninae</taxon>
        <taxon>Salmo</taxon>
    </lineage>
</organism>
<dbReference type="SUPFAM" id="SSF50044">
    <property type="entry name" value="SH3-domain"/>
    <property type="match status" value="1"/>
</dbReference>
<dbReference type="GeneID" id="106560229"/>
<feature type="compositionally biased region" description="Pro residues" evidence="1">
    <location>
        <begin position="425"/>
        <end position="442"/>
    </location>
</feature>
<dbReference type="KEGG" id="sasa:106560229"/>
<feature type="compositionally biased region" description="Basic and acidic residues" evidence="1">
    <location>
        <begin position="827"/>
        <end position="854"/>
    </location>
</feature>
<feature type="compositionally biased region" description="Basic residues" evidence="1">
    <location>
        <begin position="766"/>
        <end position="780"/>
    </location>
</feature>
<proteinExistence type="predicted"/>
<dbReference type="InterPro" id="IPR043443">
    <property type="entry name" value="FYB1/2-like"/>
</dbReference>
<evidence type="ECO:0000313" key="4">
    <source>
        <dbReference type="RefSeq" id="XP_045543591.1"/>
    </source>
</evidence>
<evidence type="ECO:0000313" key="5">
    <source>
        <dbReference type="RefSeq" id="XP_045543592.1"/>
    </source>
</evidence>
<dbReference type="PANTHER" id="PTHR16830">
    <property type="entry name" value="SH2 CONTAINING ADAPTOR PRAM-1 RELATED"/>
    <property type="match status" value="1"/>
</dbReference>
<feature type="region of interest" description="Disordered" evidence="1">
    <location>
        <begin position="420"/>
        <end position="449"/>
    </location>
</feature>
<feature type="compositionally biased region" description="Pro residues" evidence="1">
    <location>
        <begin position="346"/>
        <end position="363"/>
    </location>
</feature>
<evidence type="ECO:0000313" key="2">
    <source>
        <dbReference type="Proteomes" id="UP001652741"/>
    </source>
</evidence>
<feature type="region of interest" description="Disordered" evidence="1">
    <location>
        <begin position="27"/>
        <end position="82"/>
    </location>
</feature>
<dbReference type="InterPro" id="IPR036028">
    <property type="entry name" value="SH3-like_dom_sf"/>
</dbReference>
<feature type="region of interest" description="Disordered" evidence="1">
    <location>
        <begin position="326"/>
        <end position="402"/>
    </location>
</feature>
<sequence length="1108" mass="120170">MDQEEDFLDFKSLRAKFQDEEVLLLKQPRTKPALPEKAKVLPPPHSPTNCLPSLSSTSHTPSNSHSLPRGARPSLLSSLQGPGGIASRVIVKEEEEMVKGKDKDEGKVKLLGKKKAEAKADKGKADEMMNGGKDIVEVAVRSDLLDQKQKKEADLVMKAMKNKKVSLLSPGGSKRGIVELVDMSPPPINTTKKKGFLGIGKSVKTGKKGKVELLPFPILDIASPDLADPEPLMPLTTFGTPAPPGDIPIRTVIIPPSPAVHIVHLPPASIPAPVRDSPLPLELTHNPVFTLLPPTLKPAPAAEAITVVTPPNPILVIPDPPIIDHIPETPAETIPAPTLPVSVRPSPTPSPVPAPPSPMPAPPVTHILPAIPSPPPPVIATPSPSPPPDPTPSPPPTPPAAELEPESVVVDIAVIVETSASPLPSHTPPPPAGDPSIAPPSLQPERPVGVQERPLSALFALGRAEEMSPPKKRGSEVIFNALEKAKRKLASPLTTPTPSRPVTPTIEDLPPPPHSPSPTPVKSLPELPPIDYDDQAGAAAPTPLKPALVNGIDIRQASPMLEGIAEEGARDVLPDLFVVPPPPPRKRLPEASTRGFPPEKPPQLPSLDLTAYAVEIPVPSADSALNIPEFEDVGSDVLELEAPEFQPADLVELEVSKWGYGDYGDPEFVPLSADNIPETMPLEQKILEEGEELPEVEDQGVPEFGVEFREIPESEPGVEVPMEVLQDTVHASPFSQDPQPAAGAQAEDSTYESCGNAYEDMPSAKQKVKGQPTKKNKGSAKSKTQAPYNPYAETQLPTEETPKTGWFLKKPASETPDEKQLKKKEKQRLEKEKKEQKERERKEQKEREKKENEMKTFKITDQKEAIYQATVMVASKGHKNDLTVKNGDIVSIIRTTNCPKGKWLARDSTNTYGYISVSDVELDIKEMLEMGKTAPRAISCKNITTMVEQGGEVASMDSRISNHYPLQEDTGSFTDDSEEWAHDDDDEPLSSLTEEEPTERDHIQTMSMPEMGSREPSIHHQHTLSDASIDGIDMQARHEALQKLATFFHKPVVEEPIMRRPEEPEEEPISPMDIGPETVYLCKEEADLTLPDMVVLPPPDLYADTSDA</sequence>
<dbReference type="Gene3D" id="2.30.30.40">
    <property type="entry name" value="SH3 Domains"/>
    <property type="match status" value="1"/>
</dbReference>
<feature type="compositionally biased region" description="Acidic residues" evidence="1">
    <location>
        <begin position="975"/>
        <end position="998"/>
    </location>
</feature>
<evidence type="ECO:0000256" key="1">
    <source>
        <dbReference type="SAM" id="MobiDB-lite"/>
    </source>
</evidence>
<dbReference type="GO" id="GO:0050852">
    <property type="term" value="P:T cell receptor signaling pathway"/>
    <property type="evidence" value="ECO:0007669"/>
    <property type="project" value="TreeGrafter"/>
</dbReference>
<evidence type="ECO:0000313" key="3">
    <source>
        <dbReference type="RefSeq" id="XP_013978342.2"/>
    </source>
</evidence>
<dbReference type="RefSeq" id="XP_045543592.1">
    <property type="nucleotide sequence ID" value="XM_045687636.1"/>
</dbReference>
<protein>
    <submittedName>
        <fullName evidence="3 4">FYN-binding protein 1 isoform X1</fullName>
    </submittedName>
</protein>
<feature type="compositionally biased region" description="Pro residues" evidence="1">
    <location>
        <begin position="509"/>
        <end position="519"/>
    </location>
</feature>
<feature type="compositionally biased region" description="Low complexity" evidence="1">
    <location>
        <begin position="51"/>
        <end position="68"/>
    </location>
</feature>
<feature type="region of interest" description="Disordered" evidence="1">
    <location>
        <begin position="574"/>
        <end position="604"/>
    </location>
</feature>
<dbReference type="GO" id="GO:0007229">
    <property type="term" value="P:integrin-mediated signaling pathway"/>
    <property type="evidence" value="ECO:0007669"/>
    <property type="project" value="InterPro"/>
</dbReference>
<gene>
    <name evidence="3 4 5" type="primary">LOC106560229</name>
</gene>
<feature type="region of interest" description="Disordered" evidence="1">
    <location>
        <begin position="486"/>
        <end position="544"/>
    </location>
</feature>
<dbReference type="PANTHER" id="PTHR16830:SF20">
    <property type="entry name" value="SI:CH211-188C16.1-RELATED"/>
    <property type="match status" value="1"/>
</dbReference>
<dbReference type="AlphaFoldDB" id="A0A1S3KID9"/>
<reference evidence="3 4" key="1">
    <citation type="submission" date="2025-05" db="UniProtKB">
        <authorList>
            <consortium name="RefSeq"/>
        </authorList>
    </citation>
    <scope>IDENTIFICATION</scope>
</reference>
<dbReference type="Proteomes" id="UP001652741">
    <property type="component" value="Chromosome ssa10"/>
</dbReference>
<dbReference type="RefSeq" id="XP_013978342.2">
    <property type="nucleotide sequence ID" value="XM_014122867.2"/>
</dbReference>
<keyword evidence="2" id="KW-1185">Reference proteome</keyword>
<dbReference type="RefSeq" id="XP_045543591.1">
    <property type="nucleotide sequence ID" value="XM_045687635.1"/>
</dbReference>
<feature type="region of interest" description="Disordered" evidence="1">
    <location>
        <begin position="965"/>
        <end position="1001"/>
    </location>
</feature>
<accession>A0A1S3KID9</accession>
<name>A0A1S3KID9_SALSA</name>
<feature type="compositionally biased region" description="Low complexity" evidence="1">
    <location>
        <begin position="492"/>
        <end position="505"/>
    </location>
</feature>